<evidence type="ECO:0000313" key="3">
    <source>
        <dbReference type="Proteomes" id="UP001596091"/>
    </source>
</evidence>
<evidence type="ECO:0008006" key="4">
    <source>
        <dbReference type="Google" id="ProtNLM"/>
    </source>
</evidence>
<evidence type="ECO:0000313" key="2">
    <source>
        <dbReference type="EMBL" id="MFC5860773.1"/>
    </source>
</evidence>
<feature type="transmembrane region" description="Helical" evidence="1">
    <location>
        <begin position="134"/>
        <end position="158"/>
    </location>
</feature>
<keyword evidence="1" id="KW-0472">Membrane</keyword>
<keyword evidence="1" id="KW-1133">Transmembrane helix</keyword>
<sequence length="256" mass="27630">MSTNTALAIYGVITGLLVISATLWALWLGLKRAQVNASTRLQSWSTTAAILVIWYLAFTILGARGFFATPSKPTIPVLPIAVLLGVSLGIWYALRNTTRKAVAALPAAALIAVQMYRVNGLIFLLYTVRGQLPVLFGLTAGIGDISVGLLAIVSARLLVTGHPSARRVAYLWNALGILDLTTALTIGFLSSPSPLQRFAFDHPNTLISTWPLVMIPIFVVPLSLVLHILSLWQLRQQHATTTEHLSTPAPAVSHMH</sequence>
<feature type="transmembrane region" description="Helical" evidence="1">
    <location>
        <begin position="48"/>
        <end position="67"/>
    </location>
</feature>
<organism evidence="2 3">
    <name type="scientific">Acidicapsa dinghuensis</name>
    <dbReference type="NCBI Taxonomy" id="2218256"/>
    <lineage>
        <taxon>Bacteria</taxon>
        <taxon>Pseudomonadati</taxon>
        <taxon>Acidobacteriota</taxon>
        <taxon>Terriglobia</taxon>
        <taxon>Terriglobales</taxon>
        <taxon>Acidobacteriaceae</taxon>
        <taxon>Acidicapsa</taxon>
    </lineage>
</organism>
<comment type="caution">
    <text evidence="2">The sequence shown here is derived from an EMBL/GenBank/DDBJ whole genome shotgun (WGS) entry which is preliminary data.</text>
</comment>
<reference evidence="3" key="1">
    <citation type="journal article" date="2019" name="Int. J. Syst. Evol. Microbiol.">
        <title>The Global Catalogue of Microorganisms (GCM) 10K type strain sequencing project: providing services to taxonomists for standard genome sequencing and annotation.</title>
        <authorList>
            <consortium name="The Broad Institute Genomics Platform"/>
            <consortium name="The Broad Institute Genome Sequencing Center for Infectious Disease"/>
            <person name="Wu L."/>
            <person name="Ma J."/>
        </authorList>
    </citation>
    <scope>NUCLEOTIDE SEQUENCE [LARGE SCALE GENOMIC DNA]</scope>
    <source>
        <strain evidence="3">JCM 4087</strain>
    </source>
</reference>
<name>A0ABW1ECR0_9BACT</name>
<protein>
    <recommendedName>
        <fullName evidence="4">MFS transporter</fullName>
    </recommendedName>
</protein>
<evidence type="ECO:0000256" key="1">
    <source>
        <dbReference type="SAM" id="Phobius"/>
    </source>
</evidence>
<dbReference type="EMBL" id="JBHSPH010000001">
    <property type="protein sequence ID" value="MFC5860773.1"/>
    <property type="molecule type" value="Genomic_DNA"/>
</dbReference>
<feature type="transmembrane region" description="Helical" evidence="1">
    <location>
        <begin position="6"/>
        <end position="27"/>
    </location>
</feature>
<feature type="transmembrane region" description="Helical" evidence="1">
    <location>
        <begin position="210"/>
        <end position="232"/>
    </location>
</feature>
<feature type="transmembrane region" description="Helical" evidence="1">
    <location>
        <begin position="101"/>
        <end position="128"/>
    </location>
</feature>
<proteinExistence type="predicted"/>
<feature type="transmembrane region" description="Helical" evidence="1">
    <location>
        <begin position="170"/>
        <end position="190"/>
    </location>
</feature>
<keyword evidence="3" id="KW-1185">Reference proteome</keyword>
<dbReference type="RefSeq" id="WP_263335150.1">
    <property type="nucleotide sequence ID" value="NZ_JAGSYH010000002.1"/>
</dbReference>
<gene>
    <name evidence="2" type="ORF">ACFPT7_00545</name>
</gene>
<feature type="transmembrane region" description="Helical" evidence="1">
    <location>
        <begin position="73"/>
        <end position="94"/>
    </location>
</feature>
<dbReference type="Proteomes" id="UP001596091">
    <property type="component" value="Unassembled WGS sequence"/>
</dbReference>
<keyword evidence="1" id="KW-0812">Transmembrane</keyword>
<accession>A0ABW1ECR0</accession>